<dbReference type="SUPFAM" id="SSF55060">
    <property type="entry name" value="GHMP Kinase, C-terminal domain"/>
    <property type="match status" value="1"/>
</dbReference>
<dbReference type="InterPro" id="IPR013750">
    <property type="entry name" value="GHMP_kinase_C_dom"/>
</dbReference>
<keyword evidence="17" id="KW-1185">Reference proteome</keyword>
<evidence type="ECO:0000256" key="12">
    <source>
        <dbReference type="ARBA" id="ARBA00029438"/>
    </source>
</evidence>
<dbReference type="GO" id="GO:0005524">
    <property type="term" value="F:ATP binding"/>
    <property type="evidence" value="ECO:0007669"/>
    <property type="project" value="UniProtKB-KW"/>
</dbReference>
<dbReference type="NCBIfam" id="TIGR00549">
    <property type="entry name" value="mevalon_kin"/>
    <property type="match status" value="1"/>
</dbReference>
<evidence type="ECO:0000256" key="5">
    <source>
        <dbReference type="ARBA" id="ARBA00022516"/>
    </source>
</evidence>
<dbReference type="AlphaFoldDB" id="A0AA97FI82"/>
<evidence type="ECO:0000256" key="1">
    <source>
        <dbReference type="ARBA" id="ARBA00004496"/>
    </source>
</evidence>
<evidence type="ECO:0000259" key="14">
    <source>
        <dbReference type="Pfam" id="PF00288"/>
    </source>
</evidence>
<comment type="subcellular location">
    <subcellularLocation>
        <location evidence="1">Cytoplasm</location>
    </subcellularLocation>
</comment>
<comment type="pathway">
    <text evidence="12">Isoprenoid biosynthesis; isopentenyl diphosphate biosynthesis via mevalonate pathway; isopentenyl diphosphate from (R)-mevalonate: step 1/3.</text>
</comment>
<keyword evidence="7" id="KW-0547">Nucleotide-binding</keyword>
<dbReference type="InterPro" id="IPR006203">
    <property type="entry name" value="GHMP_knse_ATP-bd_CS"/>
</dbReference>
<reference evidence="16 17" key="1">
    <citation type="submission" date="2023-02" db="EMBL/GenBank/DDBJ databases">
        <title>Microbacterium betulae sp. nov., isolated from birch wood.</title>
        <authorList>
            <person name="Pasciak M."/>
            <person name="Pawlik K.J."/>
            <person name="Martynowski D."/>
            <person name="Laczmanski L."/>
            <person name="Ciekot J."/>
            <person name="Szponar B."/>
            <person name="Wojcik-Fatla A."/>
            <person name="Mackiewicz B."/>
            <person name="Farian E."/>
            <person name="Cholewa G."/>
            <person name="Cholewa A."/>
            <person name="Dutkiewicz J."/>
        </authorList>
    </citation>
    <scope>NUCLEOTIDE SEQUENCE [LARGE SCALE GENOMIC DNA]</scope>
    <source>
        <strain evidence="16 17">AB</strain>
    </source>
</reference>
<keyword evidence="10" id="KW-0460">Magnesium</keyword>
<dbReference type="GO" id="GO:0004496">
    <property type="term" value="F:mevalonate kinase activity"/>
    <property type="evidence" value="ECO:0007669"/>
    <property type="project" value="UniProtKB-EC"/>
</dbReference>
<dbReference type="GO" id="GO:0005829">
    <property type="term" value="C:cytosol"/>
    <property type="evidence" value="ECO:0007669"/>
    <property type="project" value="TreeGrafter"/>
</dbReference>
<dbReference type="Gene3D" id="3.30.70.890">
    <property type="entry name" value="GHMP kinase, C-terminal domain"/>
    <property type="match status" value="1"/>
</dbReference>
<feature type="domain" description="GHMP kinase C-terminal" evidence="15">
    <location>
        <begin position="236"/>
        <end position="302"/>
    </location>
</feature>
<dbReference type="InterPro" id="IPR006204">
    <property type="entry name" value="GHMP_kinase_N_dom"/>
</dbReference>
<evidence type="ECO:0000256" key="7">
    <source>
        <dbReference type="ARBA" id="ARBA00022741"/>
    </source>
</evidence>
<dbReference type="SUPFAM" id="SSF54211">
    <property type="entry name" value="Ribosomal protein S5 domain 2-like"/>
    <property type="match status" value="1"/>
</dbReference>
<keyword evidence="5" id="KW-0444">Lipid biosynthesis</keyword>
<keyword evidence="8 16" id="KW-0418">Kinase</keyword>
<dbReference type="InterPro" id="IPR006205">
    <property type="entry name" value="Mev_gal_kin"/>
</dbReference>
<name>A0AA97FI82_9MICO</name>
<accession>A0AA97FI82</accession>
<sequence length="325" mass="32018">MNPAETALPLSAPAGGPDGPPGGRAHAKAILLGEHAVVYGAPAIAVPVRSLEATAALVPSTGSKIRSALYTGPAADAPPSLAPVLAAWHAAAERCGTAGWASTLTVRSDIPGGRGLGSSAAVAAAVASAVAAQARIVLSDEERHALIQRAETVAHGRPSGIDARAVVATSPFRFQRGAADPIDVGAPLAFVIADTGTAGSTADAVASVRALRDSHPRTVDTAVERMAELADEAAIAIAEADPDALGARMSAAHEILALLGVSSPGLDSLTRAAHAAGSPGAKLTGGGRGGCVIALSLSPDTAGLERALRSAGAVRTWTTTLAATA</sequence>
<protein>
    <recommendedName>
        <fullName evidence="3">mevalonate kinase</fullName>
        <ecNumber evidence="3">2.7.1.36</ecNumber>
    </recommendedName>
</protein>
<organism evidence="16 17">
    <name type="scientific">Microbacterium betulae</name>
    <dbReference type="NCBI Taxonomy" id="2981139"/>
    <lineage>
        <taxon>Bacteria</taxon>
        <taxon>Bacillati</taxon>
        <taxon>Actinomycetota</taxon>
        <taxon>Actinomycetes</taxon>
        <taxon>Micrococcales</taxon>
        <taxon>Microbacteriaceae</taxon>
        <taxon>Microbacterium</taxon>
    </lineage>
</organism>
<keyword evidence="11" id="KW-0443">Lipid metabolism</keyword>
<dbReference type="RefSeq" id="WP_317140182.1">
    <property type="nucleotide sequence ID" value="NZ_CP118157.1"/>
</dbReference>
<dbReference type="EMBL" id="CP118157">
    <property type="protein sequence ID" value="WOF23711.1"/>
    <property type="molecule type" value="Genomic_DNA"/>
</dbReference>
<keyword evidence="4" id="KW-0963">Cytoplasm</keyword>
<dbReference type="InterPro" id="IPR014721">
    <property type="entry name" value="Ribsml_uS5_D2-typ_fold_subgr"/>
</dbReference>
<dbReference type="EC" id="2.7.1.36" evidence="3"/>
<dbReference type="Gene3D" id="3.30.230.10">
    <property type="match status" value="1"/>
</dbReference>
<evidence type="ECO:0000313" key="16">
    <source>
        <dbReference type="EMBL" id="WOF23711.1"/>
    </source>
</evidence>
<keyword evidence="6 16" id="KW-0808">Transferase</keyword>
<dbReference type="GO" id="GO:0019287">
    <property type="term" value="P:isopentenyl diphosphate biosynthetic process, mevalonate pathway"/>
    <property type="evidence" value="ECO:0007669"/>
    <property type="project" value="TreeGrafter"/>
</dbReference>
<evidence type="ECO:0000256" key="2">
    <source>
        <dbReference type="ARBA" id="ARBA00006495"/>
    </source>
</evidence>
<evidence type="ECO:0000256" key="11">
    <source>
        <dbReference type="ARBA" id="ARBA00023098"/>
    </source>
</evidence>
<evidence type="ECO:0000256" key="4">
    <source>
        <dbReference type="ARBA" id="ARBA00022490"/>
    </source>
</evidence>
<dbReference type="PANTHER" id="PTHR43290">
    <property type="entry name" value="MEVALONATE KINASE"/>
    <property type="match status" value="1"/>
</dbReference>
<evidence type="ECO:0000256" key="10">
    <source>
        <dbReference type="ARBA" id="ARBA00022842"/>
    </source>
</evidence>
<dbReference type="Pfam" id="PF08544">
    <property type="entry name" value="GHMP_kinases_C"/>
    <property type="match status" value="1"/>
</dbReference>
<dbReference type="InterPro" id="IPR036554">
    <property type="entry name" value="GHMP_kinase_C_sf"/>
</dbReference>
<feature type="domain" description="GHMP kinase N-terminal" evidence="14">
    <location>
        <begin position="86"/>
        <end position="165"/>
    </location>
</feature>
<evidence type="ECO:0000259" key="15">
    <source>
        <dbReference type="Pfam" id="PF08544"/>
    </source>
</evidence>
<evidence type="ECO:0000313" key="17">
    <source>
        <dbReference type="Proteomes" id="UP001305498"/>
    </source>
</evidence>
<dbReference type="PRINTS" id="PR00959">
    <property type="entry name" value="MEVGALKINASE"/>
</dbReference>
<dbReference type="Proteomes" id="UP001305498">
    <property type="component" value="Chromosome"/>
</dbReference>
<evidence type="ECO:0000256" key="13">
    <source>
        <dbReference type="SAM" id="MobiDB-lite"/>
    </source>
</evidence>
<evidence type="ECO:0000256" key="9">
    <source>
        <dbReference type="ARBA" id="ARBA00022840"/>
    </source>
</evidence>
<evidence type="ECO:0000256" key="3">
    <source>
        <dbReference type="ARBA" id="ARBA00012103"/>
    </source>
</evidence>
<feature type="region of interest" description="Disordered" evidence="13">
    <location>
        <begin position="1"/>
        <end position="23"/>
    </location>
</feature>
<gene>
    <name evidence="16" type="primary">mvk</name>
    <name evidence="16" type="ORF">N8K70_03260</name>
</gene>
<dbReference type="KEGG" id="mbet:N8K70_03260"/>
<proteinExistence type="inferred from homology"/>
<keyword evidence="9" id="KW-0067">ATP-binding</keyword>
<evidence type="ECO:0000256" key="6">
    <source>
        <dbReference type="ARBA" id="ARBA00022679"/>
    </source>
</evidence>
<comment type="similarity">
    <text evidence="2">Belongs to the GHMP kinase family. Mevalonate kinase subfamily.</text>
</comment>
<dbReference type="InterPro" id="IPR020568">
    <property type="entry name" value="Ribosomal_Su5_D2-typ_SF"/>
</dbReference>
<dbReference type="PANTHER" id="PTHR43290:SF2">
    <property type="entry name" value="MEVALONATE KINASE"/>
    <property type="match status" value="1"/>
</dbReference>
<evidence type="ECO:0000256" key="8">
    <source>
        <dbReference type="ARBA" id="ARBA00022777"/>
    </source>
</evidence>
<dbReference type="PROSITE" id="PS00627">
    <property type="entry name" value="GHMP_KINASES_ATP"/>
    <property type="match status" value="1"/>
</dbReference>
<dbReference type="Pfam" id="PF00288">
    <property type="entry name" value="GHMP_kinases_N"/>
    <property type="match status" value="1"/>
</dbReference>